<keyword evidence="2" id="KW-1185">Reference proteome</keyword>
<dbReference type="AlphaFoldDB" id="A0A8S1UAF2"/>
<evidence type="ECO:0000313" key="1">
    <source>
        <dbReference type="EMBL" id="CAD8160739.1"/>
    </source>
</evidence>
<name>A0A8S1UAF2_PAROT</name>
<accession>A0A8S1UAF2</accession>
<comment type="caution">
    <text evidence="1">The sequence shown here is derived from an EMBL/GenBank/DDBJ whole genome shotgun (WGS) entry which is preliminary data.</text>
</comment>
<dbReference type="Proteomes" id="UP000683925">
    <property type="component" value="Unassembled WGS sequence"/>
</dbReference>
<evidence type="ECO:0000313" key="2">
    <source>
        <dbReference type="Proteomes" id="UP000683925"/>
    </source>
</evidence>
<dbReference type="EMBL" id="CAJJDP010000039">
    <property type="protein sequence ID" value="CAD8160739.1"/>
    <property type="molecule type" value="Genomic_DNA"/>
</dbReference>
<organism evidence="1 2">
    <name type="scientific">Paramecium octaurelia</name>
    <dbReference type="NCBI Taxonomy" id="43137"/>
    <lineage>
        <taxon>Eukaryota</taxon>
        <taxon>Sar</taxon>
        <taxon>Alveolata</taxon>
        <taxon>Ciliophora</taxon>
        <taxon>Intramacronucleata</taxon>
        <taxon>Oligohymenophorea</taxon>
        <taxon>Peniculida</taxon>
        <taxon>Parameciidae</taxon>
        <taxon>Paramecium</taxon>
    </lineage>
</organism>
<reference evidence="1" key="1">
    <citation type="submission" date="2021-01" db="EMBL/GenBank/DDBJ databases">
        <authorList>
            <consortium name="Genoscope - CEA"/>
            <person name="William W."/>
        </authorList>
    </citation>
    <scope>NUCLEOTIDE SEQUENCE</scope>
</reference>
<sequence>MVSFKENIEIQDLHSLKNDGEGMKASVLIKTGDNRQLMKLFQRKLIFMRQE</sequence>
<gene>
    <name evidence="1" type="ORF">POCTA_138.1.T0390011</name>
</gene>
<protein>
    <submittedName>
        <fullName evidence="1">Uncharacterized protein</fullName>
    </submittedName>
</protein>
<proteinExistence type="predicted"/>